<evidence type="ECO:0000313" key="2">
    <source>
        <dbReference type="EMBL" id="OGC40546.1"/>
    </source>
</evidence>
<dbReference type="Gene3D" id="3.40.50.150">
    <property type="entry name" value="Vaccinia Virus protein VP39"/>
    <property type="match status" value="1"/>
</dbReference>
<organism evidence="2 3">
    <name type="scientific">candidate division WOR-1 bacterium RIFOXYC2_FULL_46_14</name>
    <dbReference type="NCBI Taxonomy" id="1802587"/>
    <lineage>
        <taxon>Bacteria</taxon>
        <taxon>Bacillati</taxon>
        <taxon>Saganbacteria</taxon>
    </lineage>
</organism>
<dbReference type="SUPFAM" id="SSF53335">
    <property type="entry name" value="S-adenosyl-L-methionine-dependent methyltransferases"/>
    <property type="match status" value="1"/>
</dbReference>
<dbReference type="EMBL" id="MEUJ01000003">
    <property type="protein sequence ID" value="OGC40546.1"/>
    <property type="molecule type" value="Genomic_DNA"/>
</dbReference>
<dbReference type="AlphaFoldDB" id="A0A1F4U6H2"/>
<gene>
    <name evidence="2" type="ORF">A2438_05965</name>
</gene>
<dbReference type="Pfam" id="PF13649">
    <property type="entry name" value="Methyltransf_25"/>
    <property type="match status" value="1"/>
</dbReference>
<proteinExistence type="predicted"/>
<dbReference type="InterPro" id="IPR041698">
    <property type="entry name" value="Methyltransf_25"/>
</dbReference>
<reference evidence="2 3" key="1">
    <citation type="journal article" date="2016" name="Nat. Commun.">
        <title>Thousands of microbial genomes shed light on interconnected biogeochemical processes in an aquifer system.</title>
        <authorList>
            <person name="Anantharaman K."/>
            <person name="Brown C.T."/>
            <person name="Hug L.A."/>
            <person name="Sharon I."/>
            <person name="Castelle C.J."/>
            <person name="Probst A.J."/>
            <person name="Thomas B.C."/>
            <person name="Singh A."/>
            <person name="Wilkins M.J."/>
            <person name="Karaoz U."/>
            <person name="Brodie E.L."/>
            <person name="Williams K.H."/>
            <person name="Hubbard S.S."/>
            <person name="Banfield J.F."/>
        </authorList>
    </citation>
    <scope>NUCLEOTIDE SEQUENCE [LARGE SCALE GENOMIC DNA]</scope>
</reference>
<dbReference type="InterPro" id="IPR029063">
    <property type="entry name" value="SAM-dependent_MTases_sf"/>
</dbReference>
<comment type="caution">
    <text evidence="2">The sequence shown here is derived from an EMBL/GenBank/DDBJ whole genome shotgun (WGS) entry which is preliminary data.</text>
</comment>
<dbReference type="PANTHER" id="PTHR43591">
    <property type="entry name" value="METHYLTRANSFERASE"/>
    <property type="match status" value="1"/>
</dbReference>
<sequence>MLSFKEKIRRNFSKSAEDYERYAELHREIAGKLLNQIPAGEYKKILEIGCGTGLLTFPLAERFKDAEINAIDLALGMVGKAQAKAKAEVRIKVEVGDGERLDFPDDYFDLVVSSSSLQWMDIKKCFAEVKRVLKPRGEFHFALFLREGEAMIRKEMKMAGFKEIGLKSEIKEKRFDDLMGLLKFLKGLGAQASRRKPGFLPREKLFDKSSSVSAVFEVIFGGGSK</sequence>
<feature type="domain" description="Methyltransferase" evidence="1">
    <location>
        <begin position="45"/>
        <end position="137"/>
    </location>
</feature>
<accession>A0A1F4U6H2</accession>
<evidence type="ECO:0000259" key="1">
    <source>
        <dbReference type="Pfam" id="PF13649"/>
    </source>
</evidence>
<dbReference type="CDD" id="cd02440">
    <property type="entry name" value="AdoMet_MTases"/>
    <property type="match status" value="1"/>
</dbReference>
<dbReference type="Proteomes" id="UP000179242">
    <property type="component" value="Unassembled WGS sequence"/>
</dbReference>
<protein>
    <recommendedName>
        <fullName evidence="1">Methyltransferase domain-containing protein</fullName>
    </recommendedName>
</protein>
<dbReference type="PANTHER" id="PTHR43591:SF110">
    <property type="entry name" value="RHODANESE DOMAIN-CONTAINING PROTEIN"/>
    <property type="match status" value="1"/>
</dbReference>
<evidence type="ECO:0000313" key="3">
    <source>
        <dbReference type="Proteomes" id="UP000179242"/>
    </source>
</evidence>
<name>A0A1F4U6H2_UNCSA</name>